<evidence type="ECO:0000313" key="1">
    <source>
        <dbReference type="EMBL" id="PIO67635.1"/>
    </source>
</evidence>
<accession>A0A2G9UBN7</accession>
<evidence type="ECO:0000313" key="2">
    <source>
        <dbReference type="Proteomes" id="UP000230423"/>
    </source>
</evidence>
<reference evidence="1 2" key="1">
    <citation type="submission" date="2015-09" db="EMBL/GenBank/DDBJ databases">
        <title>Draft genome of the parasitic nematode Teladorsagia circumcincta isolate WARC Sus (inbred).</title>
        <authorList>
            <person name="Mitreva M."/>
        </authorList>
    </citation>
    <scope>NUCLEOTIDE SEQUENCE [LARGE SCALE GENOMIC DNA]</scope>
    <source>
        <strain evidence="1 2">S</strain>
    </source>
</reference>
<organism evidence="1 2">
    <name type="scientific">Teladorsagia circumcincta</name>
    <name type="common">Brown stomach worm</name>
    <name type="synonym">Ostertagia circumcincta</name>
    <dbReference type="NCBI Taxonomy" id="45464"/>
    <lineage>
        <taxon>Eukaryota</taxon>
        <taxon>Metazoa</taxon>
        <taxon>Ecdysozoa</taxon>
        <taxon>Nematoda</taxon>
        <taxon>Chromadorea</taxon>
        <taxon>Rhabditida</taxon>
        <taxon>Rhabditina</taxon>
        <taxon>Rhabditomorpha</taxon>
        <taxon>Strongyloidea</taxon>
        <taxon>Trichostrongylidae</taxon>
        <taxon>Teladorsagia</taxon>
    </lineage>
</organism>
<sequence>MKEYGWSLDHALAYVKKRRNCITPNKEARFVNRVSWSSYKPLRVYWRRRGIVMRLNLMGVPELLLQLSDREHIRPRASEVLAVCLLPVTPYAS</sequence>
<dbReference type="Proteomes" id="UP000230423">
    <property type="component" value="Unassembled WGS sequence"/>
</dbReference>
<keyword evidence="2" id="KW-1185">Reference proteome</keyword>
<protein>
    <submittedName>
        <fullName evidence="1">Uncharacterized protein</fullName>
    </submittedName>
</protein>
<dbReference type="EMBL" id="KZ347484">
    <property type="protein sequence ID" value="PIO67635.1"/>
    <property type="molecule type" value="Genomic_DNA"/>
</dbReference>
<dbReference type="InterPro" id="IPR029021">
    <property type="entry name" value="Prot-tyrosine_phosphatase-like"/>
</dbReference>
<dbReference type="Gene3D" id="3.90.190.10">
    <property type="entry name" value="Protein tyrosine phosphatase superfamily"/>
    <property type="match status" value="1"/>
</dbReference>
<gene>
    <name evidence="1" type="ORF">TELCIR_10605</name>
</gene>
<name>A0A2G9UBN7_TELCI</name>
<dbReference type="AlphaFoldDB" id="A0A2G9UBN7"/>
<proteinExistence type="predicted"/>